<gene>
    <name evidence="4" type="ORF">CBRE1094_LOCUS44436</name>
</gene>
<dbReference type="PANTHER" id="PTHR18945">
    <property type="entry name" value="NEUROTRANSMITTER GATED ION CHANNEL"/>
    <property type="match status" value="1"/>
</dbReference>
<proteinExistence type="predicted"/>
<dbReference type="InterPro" id="IPR006029">
    <property type="entry name" value="Neurotrans-gated_channel_TM"/>
</dbReference>
<dbReference type="InterPro" id="IPR036719">
    <property type="entry name" value="Neuro-gated_channel_TM_sf"/>
</dbReference>
<dbReference type="Pfam" id="PF02932">
    <property type="entry name" value="Neur_chan_memb"/>
    <property type="match status" value="1"/>
</dbReference>
<dbReference type="InterPro" id="IPR006201">
    <property type="entry name" value="Neur_channel"/>
</dbReference>
<reference evidence="4" key="1">
    <citation type="submission" date="2021-01" db="EMBL/GenBank/DDBJ databases">
        <authorList>
            <person name="Corre E."/>
            <person name="Pelletier E."/>
            <person name="Niang G."/>
            <person name="Scheremetjew M."/>
            <person name="Finn R."/>
            <person name="Kale V."/>
            <person name="Holt S."/>
            <person name="Cochrane G."/>
            <person name="Meng A."/>
            <person name="Brown T."/>
            <person name="Cohen L."/>
        </authorList>
    </citation>
    <scope>NUCLEOTIDE SEQUENCE</scope>
    <source>
        <strain evidence="4">UTEX LB 985</strain>
    </source>
</reference>
<evidence type="ECO:0000259" key="3">
    <source>
        <dbReference type="Pfam" id="PF02932"/>
    </source>
</evidence>
<dbReference type="SUPFAM" id="SSF90112">
    <property type="entry name" value="Neurotransmitter-gated ion-channel transmembrane pore"/>
    <property type="match status" value="1"/>
</dbReference>
<dbReference type="Gene3D" id="1.20.58.390">
    <property type="entry name" value="Neurotransmitter-gated ion-channel transmembrane domain"/>
    <property type="match status" value="1"/>
</dbReference>
<dbReference type="GO" id="GO:0004888">
    <property type="term" value="F:transmembrane signaling receptor activity"/>
    <property type="evidence" value="ECO:0007669"/>
    <property type="project" value="InterPro"/>
</dbReference>
<dbReference type="GO" id="GO:0005216">
    <property type="term" value="F:monoatomic ion channel activity"/>
    <property type="evidence" value="ECO:0007669"/>
    <property type="project" value="InterPro"/>
</dbReference>
<feature type="domain" description="Neurotransmitter-gated ion-channel transmembrane" evidence="3">
    <location>
        <begin position="242"/>
        <end position="329"/>
    </location>
</feature>
<accession>A0A7S2JIC3</accession>
<evidence type="ECO:0000256" key="1">
    <source>
        <dbReference type="SAM" id="MobiDB-lite"/>
    </source>
</evidence>
<feature type="transmembrane region" description="Helical" evidence="2">
    <location>
        <begin position="350"/>
        <end position="368"/>
    </location>
</feature>
<feature type="region of interest" description="Disordered" evidence="1">
    <location>
        <begin position="474"/>
        <end position="506"/>
    </location>
</feature>
<feature type="region of interest" description="Disordered" evidence="1">
    <location>
        <begin position="417"/>
        <end position="442"/>
    </location>
</feature>
<evidence type="ECO:0000313" key="4">
    <source>
        <dbReference type="EMBL" id="CAD9548665.1"/>
    </source>
</evidence>
<dbReference type="GO" id="GO:0016020">
    <property type="term" value="C:membrane"/>
    <property type="evidence" value="ECO:0007669"/>
    <property type="project" value="InterPro"/>
</dbReference>
<protein>
    <recommendedName>
        <fullName evidence="3">Neurotransmitter-gated ion-channel transmembrane domain-containing protein</fullName>
    </recommendedName>
</protein>
<keyword evidence="2" id="KW-0812">Transmembrane</keyword>
<organism evidence="4">
    <name type="scientific">Haptolina brevifila</name>
    <dbReference type="NCBI Taxonomy" id="156173"/>
    <lineage>
        <taxon>Eukaryota</taxon>
        <taxon>Haptista</taxon>
        <taxon>Haptophyta</taxon>
        <taxon>Prymnesiophyceae</taxon>
        <taxon>Prymnesiales</taxon>
        <taxon>Prymnesiaceae</taxon>
        <taxon>Haptolina</taxon>
    </lineage>
</organism>
<feature type="compositionally biased region" description="Polar residues" evidence="1">
    <location>
        <begin position="420"/>
        <end position="435"/>
    </location>
</feature>
<keyword evidence="2" id="KW-0472">Membrane</keyword>
<dbReference type="InterPro" id="IPR038050">
    <property type="entry name" value="Neuro_actylchol_rec"/>
</dbReference>
<sequence length="532" mass="59385">MASKRGARESRIESAACSAFPTRRDRCSNGVPVHCTASPMQTVRIALLRLNLTQLQAIDHMCQTFTARFFWHMAVEGGAEEADLAADLDPESQTIPDGARPGIGWYINQLDFPTAREVDFCRKKCVLLDDSDLHITIDICGTFYESMELQQFPLDVQQLTMVASLNCAKEGVLPVMFDKVSLKQAATAVNLKTFALANMWKLFPGLVVRPTKVDPMPARTYPALSVSVLVERKPFTLFTNVVVPVSSLTVLSGLCFVLPTVDYGERLNLSLTMMLTSAAYKLVVADRLPEVAYLTLLDKYVLCCYTMMALVVVEAVTISRWVDRASEQSPSSLIAIEISALDICRLIDRVAAMIFATVYLILHLYVVYRWCCRPRLMQEVIDSELQPSDAMKLQHSFSHENSLRIYKQYAERAQKPLEQARSQPDLVQTPATQKGATRRPASIRRRWASNAVDSGKRLIWGSSGFIRSTSERMHAMHHWHHTSPQKADDPAPRSSQSKSAPPLIQATVSEKLAKRCFKPGSLSRVSNSQVAV</sequence>
<evidence type="ECO:0000256" key="2">
    <source>
        <dbReference type="SAM" id="Phobius"/>
    </source>
</evidence>
<dbReference type="EMBL" id="HBGU01081381">
    <property type="protein sequence ID" value="CAD9548665.1"/>
    <property type="molecule type" value="Transcribed_RNA"/>
</dbReference>
<keyword evidence="2" id="KW-1133">Transmembrane helix</keyword>
<dbReference type="AlphaFoldDB" id="A0A7S2JIC3"/>
<name>A0A7S2JIC3_9EUKA</name>